<dbReference type="RefSeq" id="WP_047230907.1">
    <property type="nucleotide sequence ID" value="NZ_JNBQ01000001.1"/>
</dbReference>
<dbReference type="InterPro" id="IPR020846">
    <property type="entry name" value="MFS_dom"/>
</dbReference>
<dbReference type="PANTHER" id="PTHR23513:SF17">
    <property type="entry name" value="MEMBRANE PROTEIN"/>
    <property type="match status" value="1"/>
</dbReference>
<feature type="transmembrane region" description="Helical" evidence="7">
    <location>
        <begin position="142"/>
        <end position="168"/>
    </location>
</feature>
<evidence type="ECO:0000256" key="5">
    <source>
        <dbReference type="ARBA" id="ARBA00023136"/>
    </source>
</evidence>
<evidence type="ECO:0000256" key="7">
    <source>
        <dbReference type="SAM" id="Phobius"/>
    </source>
</evidence>
<dbReference type="STRING" id="264251.FB00_00625"/>
<dbReference type="GO" id="GO:0005886">
    <property type="term" value="C:plasma membrane"/>
    <property type="evidence" value="ECO:0007669"/>
    <property type="project" value="UniProtKB-SubCell"/>
</dbReference>
<dbReference type="PROSITE" id="PS50850">
    <property type="entry name" value="MFS"/>
    <property type="match status" value="1"/>
</dbReference>
<dbReference type="SUPFAM" id="SSF103473">
    <property type="entry name" value="MFS general substrate transporter"/>
    <property type="match status" value="1"/>
</dbReference>
<evidence type="ECO:0000256" key="2">
    <source>
        <dbReference type="ARBA" id="ARBA00022475"/>
    </source>
</evidence>
<proteinExistence type="predicted"/>
<evidence type="ECO:0000256" key="1">
    <source>
        <dbReference type="ARBA" id="ARBA00004651"/>
    </source>
</evidence>
<comment type="caution">
    <text evidence="9">The sequence shown here is derived from an EMBL/GenBank/DDBJ whole genome shotgun (WGS) entry which is preliminary data.</text>
</comment>
<keyword evidence="4 7" id="KW-1133">Transmembrane helix</keyword>
<feature type="domain" description="Major facilitator superfamily (MFS) profile" evidence="8">
    <location>
        <begin position="242"/>
        <end position="461"/>
    </location>
</feature>
<comment type="subcellular location">
    <subcellularLocation>
        <location evidence="1">Cell membrane</location>
        <topology evidence="1">Multi-pass membrane protein</topology>
    </subcellularLocation>
</comment>
<keyword evidence="5 7" id="KW-0472">Membrane</keyword>
<evidence type="ECO:0000256" key="4">
    <source>
        <dbReference type="ARBA" id="ARBA00022989"/>
    </source>
</evidence>
<evidence type="ECO:0000313" key="9">
    <source>
        <dbReference type="EMBL" id="KLN36388.1"/>
    </source>
</evidence>
<keyword evidence="3 7" id="KW-0812">Transmembrane</keyword>
<keyword evidence="10" id="KW-1185">Reference proteome</keyword>
<feature type="region of interest" description="Disordered" evidence="6">
    <location>
        <begin position="427"/>
        <end position="461"/>
    </location>
</feature>
<feature type="transmembrane region" description="Helical" evidence="7">
    <location>
        <begin position="49"/>
        <end position="72"/>
    </location>
</feature>
<reference evidence="9 10" key="1">
    <citation type="submission" date="2014-05" db="EMBL/GenBank/DDBJ databases">
        <title>Cellulosimicrobium funkei U11 genome.</title>
        <authorList>
            <person name="Hu C."/>
            <person name="Gong Y."/>
            <person name="Wan W."/>
            <person name="Jiang M."/>
        </authorList>
    </citation>
    <scope>NUCLEOTIDE SEQUENCE [LARGE SCALE GENOMIC DNA]</scope>
    <source>
        <strain evidence="9 10">U11</strain>
    </source>
</reference>
<evidence type="ECO:0000256" key="3">
    <source>
        <dbReference type="ARBA" id="ARBA00022692"/>
    </source>
</evidence>
<feature type="transmembrane region" description="Helical" evidence="7">
    <location>
        <begin position="368"/>
        <end position="389"/>
    </location>
</feature>
<dbReference type="PANTHER" id="PTHR23513">
    <property type="entry name" value="INTEGRAL MEMBRANE EFFLUX PROTEIN-RELATED"/>
    <property type="match status" value="1"/>
</dbReference>
<feature type="transmembrane region" description="Helical" evidence="7">
    <location>
        <begin position="84"/>
        <end position="104"/>
    </location>
</feature>
<name>A0A0H2KTB0_9MICO</name>
<evidence type="ECO:0000259" key="8">
    <source>
        <dbReference type="PROSITE" id="PS50850"/>
    </source>
</evidence>
<evidence type="ECO:0000256" key="6">
    <source>
        <dbReference type="SAM" id="MobiDB-lite"/>
    </source>
</evidence>
<accession>A0A0H2KTB0</accession>
<dbReference type="EMBL" id="JNBQ01000001">
    <property type="protein sequence ID" value="KLN36388.1"/>
    <property type="molecule type" value="Genomic_DNA"/>
</dbReference>
<feature type="transmembrane region" description="Helical" evidence="7">
    <location>
        <begin position="180"/>
        <end position="198"/>
    </location>
</feature>
<sequence length="461" mass="47221">MSVVAELRALLRLRGFRRLFAVRLVSQAGDGMFQVGLASLLFFSPESQGTAAAIAGAFAVMLAPFTIVGPFAGVFLDRWQRRQVLAWGNAVRVVITLGMAALMLSGGVSGWIYALGLAALSVNRFLLAGLSAGLPRVVDGPLLLTANSLTPTLGAGAAFLGGGIGLLLGLAFEPGRVKDSSALVCAALVFGIASLLALRLGRTQLGPEHPAEAAIRSEIARVARGLADGARYLVARRTPGQALLAMATHRFLYGVVFIASILISRNLLDPGSQTAGMATFAIVVGLTGLGGAGAMVLTPTLSRYTGPQVWIAIMLLLAAASQLLLVTTPERAVVYTGAALLGLAAQGTKIAVDTIVQRDTDDAFRGRAFAFYDVLYNAAFVGAAALAAFTLPDTGWSRGVFVALAVAYALAALVMWTRGARTPAGVGDAVGHDGARPASEAAAPGQGSATGDGVPAARPGD</sequence>
<feature type="transmembrane region" description="Helical" evidence="7">
    <location>
        <begin position="20"/>
        <end position="43"/>
    </location>
</feature>
<dbReference type="Proteomes" id="UP000035265">
    <property type="component" value="Unassembled WGS sequence"/>
</dbReference>
<organism evidence="9 10">
    <name type="scientific">Cellulosimicrobium funkei</name>
    <dbReference type="NCBI Taxonomy" id="264251"/>
    <lineage>
        <taxon>Bacteria</taxon>
        <taxon>Bacillati</taxon>
        <taxon>Actinomycetota</taxon>
        <taxon>Actinomycetes</taxon>
        <taxon>Micrococcales</taxon>
        <taxon>Promicromonosporaceae</taxon>
        <taxon>Cellulosimicrobium</taxon>
    </lineage>
</organism>
<feature type="transmembrane region" description="Helical" evidence="7">
    <location>
        <begin position="395"/>
        <end position="416"/>
    </location>
</feature>
<protein>
    <submittedName>
        <fullName evidence="9">MFS transporter</fullName>
    </submittedName>
</protein>
<feature type="transmembrane region" description="Helical" evidence="7">
    <location>
        <begin position="309"/>
        <end position="326"/>
    </location>
</feature>
<dbReference type="PATRIC" id="fig|264251.5.peg.129"/>
<feature type="transmembrane region" description="Helical" evidence="7">
    <location>
        <begin position="242"/>
        <end position="263"/>
    </location>
</feature>
<evidence type="ECO:0000313" key="10">
    <source>
        <dbReference type="Proteomes" id="UP000035265"/>
    </source>
</evidence>
<gene>
    <name evidence="9" type="ORF">FB00_00625</name>
</gene>
<feature type="transmembrane region" description="Helical" evidence="7">
    <location>
        <begin position="275"/>
        <end position="297"/>
    </location>
</feature>
<dbReference type="GO" id="GO:0022857">
    <property type="term" value="F:transmembrane transporter activity"/>
    <property type="evidence" value="ECO:0007669"/>
    <property type="project" value="InterPro"/>
</dbReference>
<dbReference type="Gene3D" id="1.20.1250.20">
    <property type="entry name" value="MFS general substrate transporter like domains"/>
    <property type="match status" value="1"/>
</dbReference>
<dbReference type="AlphaFoldDB" id="A0A0H2KTB0"/>
<dbReference type="InterPro" id="IPR036259">
    <property type="entry name" value="MFS_trans_sf"/>
</dbReference>
<keyword evidence="2" id="KW-1003">Cell membrane</keyword>